<gene>
    <name evidence="1" type="ORF">J5U21_00531</name>
    <name evidence="2" type="ORF">J5U21_00568</name>
    <name evidence="3" type="ORF">J5U21_01488</name>
</gene>
<sequence>MEFITILRVQQIEEKLKVRKTVLSRGEPR</sequence>
<dbReference type="EMBL" id="CP077715">
    <property type="protein sequence ID" value="QXJ30882.1"/>
    <property type="molecule type" value="Genomic_DNA"/>
</dbReference>
<evidence type="ECO:0000313" key="3">
    <source>
        <dbReference type="EMBL" id="QXJ31837.1"/>
    </source>
</evidence>
<proteinExistence type="predicted"/>
<evidence type="ECO:0000313" key="4">
    <source>
        <dbReference type="Proteomes" id="UP000693941"/>
    </source>
</evidence>
<evidence type="ECO:0000313" key="2">
    <source>
        <dbReference type="EMBL" id="QXJ30919.1"/>
    </source>
</evidence>
<dbReference type="AlphaFoldDB" id="A0A8F5BT13"/>
<dbReference type="Proteomes" id="UP000693941">
    <property type="component" value="Chromosome"/>
</dbReference>
<dbReference type="EMBL" id="CP077715">
    <property type="protein sequence ID" value="QXJ30919.1"/>
    <property type="molecule type" value="Genomic_DNA"/>
</dbReference>
<protein>
    <submittedName>
        <fullName evidence="2">Uncharacterized protein</fullName>
    </submittedName>
</protein>
<name>A0A8F5BT13_9CREN</name>
<dbReference type="EMBL" id="CP077715">
    <property type="protein sequence ID" value="QXJ31837.1"/>
    <property type="molecule type" value="Genomic_DNA"/>
</dbReference>
<evidence type="ECO:0000313" key="1">
    <source>
        <dbReference type="EMBL" id="QXJ30882.1"/>
    </source>
</evidence>
<organism evidence="2 4">
    <name type="scientific">Saccharolobus shibatae</name>
    <dbReference type="NCBI Taxonomy" id="2286"/>
    <lineage>
        <taxon>Archaea</taxon>
        <taxon>Thermoproteota</taxon>
        <taxon>Thermoprotei</taxon>
        <taxon>Sulfolobales</taxon>
        <taxon>Sulfolobaceae</taxon>
        <taxon>Saccharolobus</taxon>
    </lineage>
</organism>
<accession>A0A8F5BT13</accession>
<reference evidence="2" key="1">
    <citation type="journal article" date="2021" name="Environ. Microbiol.">
        <title>New insights into the diversity and evolution of the archaeal mobilome from three complete genomes of Saccharolobus shibatae.</title>
        <authorList>
            <person name="Medvedeva S."/>
            <person name="Brandt D."/>
            <person name="Cvirkaite-Krupovic V."/>
            <person name="Liu Y."/>
            <person name="Severinov K."/>
            <person name="Ishino S."/>
            <person name="Ishino Y."/>
            <person name="Prangishvili D."/>
            <person name="Kalinowski J."/>
            <person name="Krupovic M."/>
        </authorList>
    </citation>
    <scope>NUCLEOTIDE SEQUENCE</scope>
    <source>
        <strain evidence="2">BEU9</strain>
    </source>
</reference>